<dbReference type="InterPro" id="IPR011040">
    <property type="entry name" value="Sialidase"/>
</dbReference>
<protein>
    <submittedName>
        <fullName evidence="2">Sialidase family protein</fullName>
        <ecNumber evidence="2">3.2.1.-</ecNumber>
    </submittedName>
</protein>
<dbReference type="Gene3D" id="2.120.10.10">
    <property type="match status" value="1"/>
</dbReference>
<dbReference type="RefSeq" id="WP_204822189.1">
    <property type="nucleotide sequence ID" value="NZ_JANHOF010000005.1"/>
</dbReference>
<dbReference type="EMBL" id="JBHLVF010000005">
    <property type="protein sequence ID" value="MFC0389960.1"/>
    <property type="molecule type" value="Genomic_DNA"/>
</dbReference>
<dbReference type="Pfam" id="PF13088">
    <property type="entry name" value="BNR_2"/>
    <property type="match status" value="1"/>
</dbReference>
<dbReference type="Proteomes" id="UP001589818">
    <property type="component" value="Unassembled WGS sequence"/>
</dbReference>
<dbReference type="GO" id="GO:0016798">
    <property type="term" value="F:hydrolase activity, acting on glycosyl bonds"/>
    <property type="evidence" value="ECO:0007669"/>
    <property type="project" value="UniProtKB-KW"/>
</dbReference>
<dbReference type="InterPro" id="IPR036278">
    <property type="entry name" value="Sialidase_sf"/>
</dbReference>
<keyword evidence="2" id="KW-0326">Glycosidase</keyword>
<dbReference type="PANTHER" id="PTHR43752:SF2">
    <property type="entry name" value="BNR_ASP-BOX REPEAT FAMILY PROTEIN"/>
    <property type="match status" value="1"/>
</dbReference>
<reference evidence="2 3" key="1">
    <citation type="submission" date="2024-09" db="EMBL/GenBank/DDBJ databases">
        <authorList>
            <person name="Sun Q."/>
            <person name="Mori K."/>
        </authorList>
    </citation>
    <scope>NUCLEOTIDE SEQUENCE [LARGE SCALE GENOMIC DNA]</scope>
    <source>
        <strain evidence="2 3">CCM 4839</strain>
    </source>
</reference>
<gene>
    <name evidence="2" type="ORF">ACFFJ8_01080</name>
</gene>
<keyword evidence="2" id="KW-0378">Hydrolase</keyword>
<organism evidence="2 3">
    <name type="scientific">Paenibacillus mendelii</name>
    <dbReference type="NCBI Taxonomy" id="206163"/>
    <lineage>
        <taxon>Bacteria</taxon>
        <taxon>Bacillati</taxon>
        <taxon>Bacillota</taxon>
        <taxon>Bacilli</taxon>
        <taxon>Bacillales</taxon>
        <taxon>Paenibacillaceae</taxon>
        <taxon>Paenibacillus</taxon>
    </lineage>
</organism>
<proteinExistence type="predicted"/>
<evidence type="ECO:0000259" key="1">
    <source>
        <dbReference type="Pfam" id="PF13088"/>
    </source>
</evidence>
<dbReference type="PANTHER" id="PTHR43752">
    <property type="entry name" value="BNR/ASP-BOX REPEAT FAMILY PROTEIN"/>
    <property type="match status" value="1"/>
</dbReference>
<evidence type="ECO:0000313" key="3">
    <source>
        <dbReference type="Proteomes" id="UP001589818"/>
    </source>
</evidence>
<sequence length="376" mass="42786">MQALITNRYDPAAERPKLDVECSHLYIPVLESDWTYSHHPHIVYFQGKLYAIWSNGRVNEDDLGQRVLLSVSDDYYSWSDPVPLVDSLMGKHSELVLTAAGFHRIGDDRLIAYFGEYEYKPERIENGLRKPGDEGHMNTRLRAVTTTDGATWSQPLDMNLPIVPNHGPAALSSGRLVISGNVMFPYTNDPSGLAGWKRAGIYPADMEGEIRDDSESFWKVKERTGWPVGLCEGSLYELEDGTVRMMLRSNTEKLWAAESRDGGATWTPPVETDFTDNWTKFHFGRLPDGRYYYVGCPDPEPRWRRNPLVLSLSADGNTFDRHYILGDDSFKQKFPGMHKGGDYGYPHSLVHDGYLYVIFSIQKERVAVIRTPIDRI</sequence>
<feature type="domain" description="Sialidase" evidence="1">
    <location>
        <begin position="47"/>
        <end position="357"/>
    </location>
</feature>
<keyword evidence="3" id="KW-1185">Reference proteome</keyword>
<dbReference type="CDD" id="cd15482">
    <property type="entry name" value="Sialidase_non-viral"/>
    <property type="match status" value="1"/>
</dbReference>
<dbReference type="EC" id="3.2.1.-" evidence="2"/>
<accession>A0ABV6J261</accession>
<dbReference type="SUPFAM" id="SSF50939">
    <property type="entry name" value="Sialidases"/>
    <property type="match status" value="1"/>
</dbReference>
<comment type="caution">
    <text evidence="2">The sequence shown here is derived from an EMBL/GenBank/DDBJ whole genome shotgun (WGS) entry which is preliminary data.</text>
</comment>
<evidence type="ECO:0000313" key="2">
    <source>
        <dbReference type="EMBL" id="MFC0389960.1"/>
    </source>
</evidence>
<name>A0ABV6J261_9BACL</name>